<evidence type="ECO:0000259" key="2">
    <source>
        <dbReference type="Pfam" id="PF05448"/>
    </source>
</evidence>
<dbReference type="Proteomes" id="UP000625283">
    <property type="component" value="Unassembled WGS sequence"/>
</dbReference>
<name>A0ABS1QYH3_9SPHI</name>
<dbReference type="InterPro" id="IPR008391">
    <property type="entry name" value="AXE1_dom"/>
</dbReference>
<gene>
    <name evidence="3" type="ORF">JKG61_01755</name>
</gene>
<evidence type="ECO:0000256" key="1">
    <source>
        <dbReference type="SAM" id="SignalP"/>
    </source>
</evidence>
<feature type="signal peptide" evidence="1">
    <location>
        <begin position="1"/>
        <end position="19"/>
    </location>
</feature>
<reference evidence="3 4" key="1">
    <citation type="submission" date="2021-01" db="EMBL/GenBank/DDBJ databases">
        <title>C459-1 draft genome sequence.</title>
        <authorList>
            <person name="Zhang X.-F."/>
        </authorList>
    </citation>
    <scope>NUCLEOTIDE SEQUENCE [LARGE SCALE GENOMIC DNA]</scope>
    <source>
        <strain evidence="4">C459-1</strain>
    </source>
</reference>
<comment type="caution">
    <text evidence="3">The sequence shown here is derived from an EMBL/GenBank/DDBJ whole genome shotgun (WGS) entry which is preliminary data.</text>
</comment>
<evidence type="ECO:0000313" key="4">
    <source>
        <dbReference type="Proteomes" id="UP000625283"/>
    </source>
</evidence>
<dbReference type="Gene3D" id="3.40.50.1820">
    <property type="entry name" value="alpha/beta hydrolase"/>
    <property type="match status" value="1"/>
</dbReference>
<dbReference type="InterPro" id="IPR050261">
    <property type="entry name" value="FrsA_esterase"/>
</dbReference>
<keyword evidence="1" id="KW-0732">Signal</keyword>
<feature type="chain" id="PRO_5047328866" evidence="1">
    <location>
        <begin position="20"/>
        <end position="668"/>
    </location>
</feature>
<keyword evidence="4" id="KW-1185">Reference proteome</keyword>
<protein>
    <submittedName>
        <fullName evidence="3">Acetylxylan esterase</fullName>
    </submittedName>
</protein>
<dbReference type="Pfam" id="PF05448">
    <property type="entry name" value="AXE1"/>
    <property type="match status" value="1"/>
</dbReference>
<proteinExistence type="predicted"/>
<dbReference type="EMBL" id="JAERTY010000001">
    <property type="protein sequence ID" value="MBL1407468.1"/>
    <property type="molecule type" value="Genomic_DNA"/>
</dbReference>
<dbReference type="RefSeq" id="WP_202101268.1">
    <property type="nucleotide sequence ID" value="NZ_JAERTY010000001.1"/>
</dbReference>
<accession>A0ABS1QYH3</accession>
<dbReference type="PANTHER" id="PTHR22946:SF8">
    <property type="entry name" value="ACETYL XYLAN ESTERASE DOMAIN-CONTAINING PROTEIN"/>
    <property type="match status" value="1"/>
</dbReference>
<dbReference type="InterPro" id="IPR029058">
    <property type="entry name" value="AB_hydrolase_fold"/>
</dbReference>
<feature type="domain" description="Acetyl xylan esterase" evidence="2">
    <location>
        <begin position="96"/>
        <end position="242"/>
    </location>
</feature>
<evidence type="ECO:0000313" key="3">
    <source>
        <dbReference type="EMBL" id="MBL1407468.1"/>
    </source>
</evidence>
<organism evidence="3 4">
    <name type="scientific">Sphingobacterium faecale</name>
    <dbReference type="NCBI Taxonomy" id="2803775"/>
    <lineage>
        <taxon>Bacteria</taxon>
        <taxon>Pseudomonadati</taxon>
        <taxon>Bacteroidota</taxon>
        <taxon>Sphingobacteriia</taxon>
        <taxon>Sphingobacteriales</taxon>
        <taxon>Sphingobacteriaceae</taxon>
        <taxon>Sphingobacterium</taxon>
    </lineage>
</organism>
<dbReference type="PANTHER" id="PTHR22946">
    <property type="entry name" value="DIENELACTONE HYDROLASE DOMAIN-CONTAINING PROTEIN-RELATED"/>
    <property type="match status" value="1"/>
</dbReference>
<dbReference type="SUPFAM" id="SSF53474">
    <property type="entry name" value="alpha/beta-Hydrolases"/>
    <property type="match status" value="1"/>
</dbReference>
<sequence length="668" mass="74617">MRFHIYFLFMMMMASNAIVIGQDTVPEVLGIPKHLDRTANYVQHRLKEVCMQHNGSKESIYGYVTSHLGLDKAEMGSFDIQVVKERDLGDFVLRYIVFQTMEGVYVPAHLYVPKGKGPFPAILNSHGHWPNGKSGEIVQRTAQLLARNGYVCLTMDAWGSGERGANHVHEYHGASLGSSLLDLGVPLMGMQVLENKRAIDLLQSLEYVASERIAATGASGGGNQTFWISTLDERIKAAVPVVSVGTFESYILNSNCVCELLPHGLMHLETSDMLTAVAPKPIKILSALRDGNAAFNVGEMLRTFNKAQPFYSDMHAAENLAYELFDEKHDYTLAMRLSMLDWFDSCFEVKRNKVDTMFYQIRDAELRVLDDNTLKNKVPTTSSYVRKRAEHLSKELLSSSHLDATDKVRELAKMIQVERDSVQLAESIPDQGKYHRLVISTAQGKLIPLVIESPAEVSNKLKIVFGSKGNREVVPEKISGWVKAGETVVLVDLFGLGERSSMSADQIDGQLPRFHTLSRSLLWLGESMMSIWLSEMDVVIGYIKKEFPNAEIEVVCDRETAVCALMYGAMYPSAMQYLLYDLPYSYVPDYVAAADRTKEGTNMAIHLPGIISWGDVQLLLALGKGAFYIDGLIGTSGRKVLTGEQLDFEYKVKRLKELLNNESVIHFN</sequence>